<sequence>MGDLGTSVSGKTVVACDKPVQPENPVVVSDKPTQNIAEPQQLPVEKDVAAQSPSHHVARELLADKNPNEVAEKPTQHPPVCEAETTCQGDRPSRDTEATYQHSGPGDP</sequence>
<comment type="caution">
    <text evidence="2">The sequence shown here is derived from an EMBL/GenBank/DDBJ whole genome shotgun (WGS) entry which is preliminary data.</text>
</comment>
<keyword evidence="3" id="KW-1185">Reference proteome</keyword>
<evidence type="ECO:0000313" key="2">
    <source>
        <dbReference type="EMBL" id="KAL0058174.1"/>
    </source>
</evidence>
<feature type="compositionally biased region" description="Basic and acidic residues" evidence="1">
    <location>
        <begin position="57"/>
        <end position="75"/>
    </location>
</feature>
<organism evidence="2 3">
    <name type="scientific">Marasmius tenuissimus</name>
    <dbReference type="NCBI Taxonomy" id="585030"/>
    <lineage>
        <taxon>Eukaryota</taxon>
        <taxon>Fungi</taxon>
        <taxon>Dikarya</taxon>
        <taxon>Basidiomycota</taxon>
        <taxon>Agaricomycotina</taxon>
        <taxon>Agaricomycetes</taxon>
        <taxon>Agaricomycetidae</taxon>
        <taxon>Agaricales</taxon>
        <taxon>Marasmiineae</taxon>
        <taxon>Marasmiaceae</taxon>
        <taxon>Marasmius</taxon>
    </lineage>
</organism>
<feature type="region of interest" description="Disordered" evidence="1">
    <location>
        <begin position="1"/>
        <end position="108"/>
    </location>
</feature>
<reference evidence="2 3" key="1">
    <citation type="submission" date="2024-05" db="EMBL/GenBank/DDBJ databases">
        <title>A draft genome resource for the thread blight pathogen Marasmius tenuissimus strain MS-2.</title>
        <authorList>
            <person name="Yulfo-Soto G.E."/>
            <person name="Baruah I.K."/>
            <person name="Amoako-Attah I."/>
            <person name="Bukari Y."/>
            <person name="Meinhardt L.W."/>
            <person name="Bailey B.A."/>
            <person name="Cohen S.P."/>
        </authorList>
    </citation>
    <scope>NUCLEOTIDE SEQUENCE [LARGE SCALE GENOMIC DNA]</scope>
    <source>
        <strain evidence="2 3">MS-2</strain>
    </source>
</reference>
<proteinExistence type="predicted"/>
<name>A0ABR2ZAD0_9AGAR</name>
<gene>
    <name evidence="2" type="ORF">AAF712_015151</name>
</gene>
<dbReference type="Proteomes" id="UP001437256">
    <property type="component" value="Unassembled WGS sequence"/>
</dbReference>
<protein>
    <submittedName>
        <fullName evidence="2">Uncharacterized protein</fullName>
    </submittedName>
</protein>
<evidence type="ECO:0000256" key="1">
    <source>
        <dbReference type="SAM" id="MobiDB-lite"/>
    </source>
</evidence>
<evidence type="ECO:0000313" key="3">
    <source>
        <dbReference type="Proteomes" id="UP001437256"/>
    </source>
</evidence>
<feature type="compositionally biased region" description="Polar residues" evidence="1">
    <location>
        <begin position="1"/>
        <end position="10"/>
    </location>
</feature>
<accession>A0ABR2ZAD0</accession>
<dbReference type="EMBL" id="JBBXMP010000354">
    <property type="protein sequence ID" value="KAL0058174.1"/>
    <property type="molecule type" value="Genomic_DNA"/>
</dbReference>